<feature type="domain" description="Fido" evidence="3">
    <location>
        <begin position="121"/>
        <end position="285"/>
    </location>
</feature>
<feature type="binding site" evidence="2">
    <location>
        <begin position="262"/>
        <end position="263"/>
    </location>
    <ligand>
        <name>ATP</name>
        <dbReference type="ChEBI" id="CHEBI:30616"/>
    </ligand>
</feature>
<dbReference type="EMBL" id="JXQG01000099">
    <property type="protein sequence ID" value="KKZ10307.1"/>
    <property type="molecule type" value="Genomic_DNA"/>
</dbReference>
<dbReference type="InterPro" id="IPR003812">
    <property type="entry name" value="Fido"/>
</dbReference>
<proteinExistence type="predicted"/>
<dbReference type="PATRIC" id="fig|1604020.3.peg.534"/>
<dbReference type="AlphaFoldDB" id="A0A0G2HIR6"/>
<gene>
    <name evidence="4" type="ORF">TE42_10380</name>
</gene>
<dbReference type="SUPFAM" id="SSF140931">
    <property type="entry name" value="Fic-like"/>
    <property type="match status" value="1"/>
</dbReference>
<dbReference type="PANTHER" id="PTHR13504">
    <property type="entry name" value="FIDO DOMAIN-CONTAINING PROTEIN DDB_G0283145"/>
    <property type="match status" value="1"/>
</dbReference>
<dbReference type="Gene3D" id="1.10.10.10">
    <property type="entry name" value="Winged helix-like DNA-binding domain superfamily/Winged helix DNA-binding domain"/>
    <property type="match status" value="1"/>
</dbReference>
<comment type="caution">
    <text evidence="4">The sequence shown here is derived from an EMBL/GenBank/DDBJ whole genome shotgun (WGS) entry which is preliminary data.</text>
</comment>
<feature type="binding site" evidence="2">
    <location>
        <begin position="217"/>
        <end position="224"/>
    </location>
    <ligand>
        <name>ATP</name>
        <dbReference type="ChEBI" id="CHEBI:30616"/>
    </ligand>
</feature>
<reference evidence="4 5" key="1">
    <citation type="submission" date="2015-01" db="EMBL/GenBank/DDBJ databases">
        <title>Lifestyle Evolution in Cyanobacterial Symbionts of Sponges.</title>
        <authorList>
            <person name="Burgsdorf I."/>
            <person name="Slaby B.M."/>
            <person name="Handley K.M."/>
            <person name="Haber M."/>
            <person name="Blom J."/>
            <person name="Marshall C.W."/>
            <person name="Gilbert J.A."/>
            <person name="Hentschel U."/>
            <person name="Steindler L."/>
        </authorList>
    </citation>
    <scope>NUCLEOTIDE SEQUENCE [LARGE SCALE GENOMIC DNA]</scope>
    <source>
        <strain evidence="4">SP3</strain>
    </source>
</reference>
<evidence type="ECO:0000259" key="3">
    <source>
        <dbReference type="PROSITE" id="PS51459"/>
    </source>
</evidence>
<dbReference type="InterPro" id="IPR036388">
    <property type="entry name" value="WH-like_DNA-bd_sf"/>
</dbReference>
<dbReference type="InterPro" id="IPR036597">
    <property type="entry name" value="Fido-like_dom_sf"/>
</dbReference>
<evidence type="ECO:0000256" key="1">
    <source>
        <dbReference type="PIRSR" id="PIRSR640198-1"/>
    </source>
</evidence>
<dbReference type="Pfam" id="PF02661">
    <property type="entry name" value="Fic"/>
    <property type="match status" value="1"/>
</dbReference>
<dbReference type="PROSITE" id="PS51459">
    <property type="entry name" value="FIDO"/>
    <property type="match status" value="1"/>
</dbReference>
<dbReference type="PANTHER" id="PTHR13504:SF33">
    <property type="entry name" value="FIC FAMILY PROTEIN"/>
    <property type="match status" value="1"/>
</dbReference>
<evidence type="ECO:0000313" key="4">
    <source>
        <dbReference type="EMBL" id="KKZ10307.1"/>
    </source>
</evidence>
<dbReference type="Proteomes" id="UP000035067">
    <property type="component" value="Unassembled WGS sequence"/>
</dbReference>
<protein>
    <submittedName>
        <fullName evidence="4">Filamentation induced by cAMP protein Fic</fullName>
    </submittedName>
</protein>
<feature type="active site" evidence="1">
    <location>
        <position position="213"/>
    </location>
</feature>
<dbReference type="GO" id="GO:0005524">
    <property type="term" value="F:ATP binding"/>
    <property type="evidence" value="ECO:0007669"/>
    <property type="project" value="UniProtKB-KW"/>
</dbReference>
<accession>A0A0G2HIR6</accession>
<keyword evidence="2" id="KW-0547">Nucleotide-binding</keyword>
<dbReference type="InterPro" id="IPR025230">
    <property type="entry name" value="DUF4172"/>
</dbReference>
<dbReference type="Pfam" id="PF13776">
    <property type="entry name" value="DUF4172"/>
    <property type="match status" value="1"/>
</dbReference>
<dbReference type="Gene3D" id="1.10.3290.10">
    <property type="entry name" value="Fido-like domain"/>
    <property type="match status" value="1"/>
</dbReference>
<evidence type="ECO:0000313" key="5">
    <source>
        <dbReference type="Proteomes" id="UP000035067"/>
    </source>
</evidence>
<dbReference type="InterPro" id="IPR040198">
    <property type="entry name" value="Fido_containing"/>
</dbReference>
<keyword evidence="2" id="KW-0067">ATP-binding</keyword>
<organism evidence="4 5">
    <name type="scientific">Candidatus Synechococcus spongiarum SP3</name>
    <dbReference type="NCBI Taxonomy" id="1604020"/>
    <lineage>
        <taxon>Bacteria</taxon>
        <taxon>Bacillati</taxon>
        <taxon>Cyanobacteriota</taxon>
        <taxon>Cyanophyceae</taxon>
        <taxon>Synechococcales</taxon>
        <taxon>Synechococcaceae</taxon>
        <taxon>Synechococcus</taxon>
    </lineage>
</organism>
<sequence>MDSLPGGRWIWEQPQWPRFRWDDQQLRPGLAAADQARQHLLAKLEALDPSLQQEAAASLLSREGLNTTAIEGETLDPAMVRSSLARRLQLPLQSGQLQPSAQVEGLVDLLMAATAQLSTPLTVARLNSWHRQLFSAGTPGLRSVPVGVLRCGAMPMQVVSGAIGRERVHFEAPPSCGLPRMLAVFLHWFNTPPQGLHPLLRSGVAHIWFVTLHPYEDGNGRLARALTERVLAQAGLAEVNTSPLVIHALGLSTQLLRQRQAYYRMLEATQRGKLEITRWLHWFLEQVRAAAVANAAVVEAVKAKALFWWTHRTTDFNPRQRKLLNRLWDAEPEGFQGDLTVRKAVGLTRVSRATAYRDLSDLVEKGALAPCGRGRSGAYRLVLRQG</sequence>
<name>A0A0G2HIR6_9SYNE</name>
<evidence type="ECO:0000256" key="2">
    <source>
        <dbReference type="PIRSR" id="PIRSR640198-2"/>
    </source>
</evidence>